<keyword evidence="3" id="KW-1185">Reference proteome</keyword>
<dbReference type="GO" id="GO:0005524">
    <property type="term" value="F:ATP binding"/>
    <property type="evidence" value="ECO:0007669"/>
    <property type="project" value="InterPro"/>
</dbReference>
<accession>A0A8H5H6S7</accession>
<proteinExistence type="predicted"/>
<feature type="domain" description="ATPase dynein-related AAA" evidence="1">
    <location>
        <begin position="88"/>
        <end position="182"/>
    </location>
</feature>
<comment type="caution">
    <text evidence="2">The sequence shown here is derived from an EMBL/GenBank/DDBJ whole genome shotgun (WGS) entry which is preliminary data.</text>
</comment>
<dbReference type="PANTHER" id="PTHR21610:SF9">
    <property type="entry name" value="VON WILLEBRAND FACTOR A DOMAIN-CONTAINING PROTEIN 8"/>
    <property type="match status" value="1"/>
</dbReference>
<dbReference type="PANTHER" id="PTHR21610">
    <property type="entry name" value="VON WILLEBRAND FACTOR A DOMAIN-CONTAINING PROTEIN 8"/>
    <property type="match status" value="1"/>
</dbReference>
<dbReference type="EMBL" id="JAACJN010000081">
    <property type="protein sequence ID" value="KAF5377788.1"/>
    <property type="molecule type" value="Genomic_DNA"/>
</dbReference>
<dbReference type="GO" id="GO:0005737">
    <property type="term" value="C:cytoplasm"/>
    <property type="evidence" value="ECO:0007669"/>
    <property type="project" value="TreeGrafter"/>
</dbReference>
<dbReference type="GO" id="GO:0016887">
    <property type="term" value="F:ATP hydrolysis activity"/>
    <property type="evidence" value="ECO:0007669"/>
    <property type="project" value="InterPro"/>
</dbReference>
<dbReference type="OrthoDB" id="5186at2759"/>
<gene>
    <name evidence="2" type="ORF">D9757_008076</name>
</gene>
<evidence type="ECO:0000259" key="1">
    <source>
        <dbReference type="Pfam" id="PF07728"/>
    </source>
</evidence>
<sequence length="186" mass="20769">MVAPRRLARLLNELASSPATIGHLKLGDITVEVTESLTPSRLPSSSSWKWVGLGEVETRGTYLLDPTDGFNADNLHFLLQKYLLGQDIFLVSQPGPYARRLALTFARLLNQEYELVSLHRDVGETELKQGREIRNGGSLVYVDSPAVNAAKHGRLLILEGVEKAERGIMPILNNLLENREINVWWA</sequence>
<organism evidence="2 3">
    <name type="scientific">Collybiopsis confluens</name>
    <dbReference type="NCBI Taxonomy" id="2823264"/>
    <lineage>
        <taxon>Eukaryota</taxon>
        <taxon>Fungi</taxon>
        <taxon>Dikarya</taxon>
        <taxon>Basidiomycota</taxon>
        <taxon>Agaricomycotina</taxon>
        <taxon>Agaricomycetes</taxon>
        <taxon>Agaricomycetidae</taxon>
        <taxon>Agaricales</taxon>
        <taxon>Marasmiineae</taxon>
        <taxon>Omphalotaceae</taxon>
        <taxon>Collybiopsis</taxon>
    </lineage>
</organism>
<dbReference type="InterPro" id="IPR039891">
    <property type="entry name" value="VWA8"/>
</dbReference>
<dbReference type="Proteomes" id="UP000518752">
    <property type="component" value="Unassembled WGS sequence"/>
</dbReference>
<reference evidence="2 3" key="1">
    <citation type="journal article" date="2020" name="ISME J.">
        <title>Uncovering the hidden diversity of litter-decomposition mechanisms in mushroom-forming fungi.</title>
        <authorList>
            <person name="Floudas D."/>
            <person name="Bentzer J."/>
            <person name="Ahren D."/>
            <person name="Johansson T."/>
            <person name="Persson P."/>
            <person name="Tunlid A."/>
        </authorList>
    </citation>
    <scope>NUCLEOTIDE SEQUENCE [LARGE SCALE GENOMIC DNA]</scope>
    <source>
        <strain evidence="2 3">CBS 406.79</strain>
    </source>
</reference>
<dbReference type="Pfam" id="PF07728">
    <property type="entry name" value="AAA_5"/>
    <property type="match status" value="1"/>
</dbReference>
<dbReference type="InterPro" id="IPR011704">
    <property type="entry name" value="ATPase_dyneun-rel_AAA"/>
</dbReference>
<evidence type="ECO:0000313" key="3">
    <source>
        <dbReference type="Proteomes" id="UP000518752"/>
    </source>
</evidence>
<dbReference type="AlphaFoldDB" id="A0A8H5H6S7"/>
<protein>
    <recommendedName>
        <fullName evidence="1">ATPase dynein-related AAA domain-containing protein</fullName>
    </recommendedName>
</protein>
<name>A0A8H5H6S7_9AGAR</name>
<evidence type="ECO:0000313" key="2">
    <source>
        <dbReference type="EMBL" id="KAF5377788.1"/>
    </source>
</evidence>